<organism evidence="2 3">
    <name type="scientific">Zingiber officinale</name>
    <name type="common">Ginger</name>
    <name type="synonym">Amomum zingiber</name>
    <dbReference type="NCBI Taxonomy" id="94328"/>
    <lineage>
        <taxon>Eukaryota</taxon>
        <taxon>Viridiplantae</taxon>
        <taxon>Streptophyta</taxon>
        <taxon>Embryophyta</taxon>
        <taxon>Tracheophyta</taxon>
        <taxon>Spermatophyta</taxon>
        <taxon>Magnoliopsida</taxon>
        <taxon>Liliopsida</taxon>
        <taxon>Zingiberales</taxon>
        <taxon>Zingiberaceae</taxon>
        <taxon>Zingiber</taxon>
    </lineage>
</organism>
<evidence type="ECO:0000313" key="3">
    <source>
        <dbReference type="Proteomes" id="UP000734854"/>
    </source>
</evidence>
<accession>A0A8J5F8I6</accession>
<dbReference type="AlphaFoldDB" id="A0A8J5F8I6"/>
<evidence type="ECO:0000256" key="1">
    <source>
        <dbReference type="ARBA" id="ARBA00006974"/>
    </source>
</evidence>
<dbReference type="PANTHER" id="PTHR31175:SF50">
    <property type="entry name" value="AUXIN-RESPONSIVE PROTEIN FAMILY, PUTATIVE-RELATED"/>
    <property type="match status" value="1"/>
</dbReference>
<reference evidence="2 3" key="1">
    <citation type="submission" date="2020-08" db="EMBL/GenBank/DDBJ databases">
        <title>Plant Genome Project.</title>
        <authorList>
            <person name="Zhang R.-G."/>
        </authorList>
    </citation>
    <scope>NUCLEOTIDE SEQUENCE [LARGE SCALE GENOMIC DNA]</scope>
    <source>
        <tissue evidence="2">Rhizome</tissue>
    </source>
</reference>
<comment type="caution">
    <text evidence="2">The sequence shown here is derived from an EMBL/GenBank/DDBJ whole genome shotgun (WGS) entry which is preliminary data.</text>
</comment>
<sequence>MAGQRARAAIQLAPKGHFAVYTREGRRFVVPVAYLKTSVFVELFRLSEEEFGMPAGGRPITLPCDAAFMEQVVARLRDETSSTLRRLRKLMS</sequence>
<protein>
    <submittedName>
        <fullName evidence="2">Uncharacterized protein</fullName>
    </submittedName>
</protein>
<proteinExistence type="inferred from homology"/>
<dbReference type="Pfam" id="PF02519">
    <property type="entry name" value="Auxin_inducible"/>
    <property type="match status" value="1"/>
</dbReference>
<keyword evidence="3" id="KW-1185">Reference proteome</keyword>
<dbReference type="InterPro" id="IPR003676">
    <property type="entry name" value="SAUR_fam"/>
</dbReference>
<dbReference type="PANTHER" id="PTHR31175">
    <property type="entry name" value="AUXIN-RESPONSIVE FAMILY PROTEIN"/>
    <property type="match status" value="1"/>
</dbReference>
<dbReference type="GO" id="GO:0009733">
    <property type="term" value="P:response to auxin"/>
    <property type="evidence" value="ECO:0007669"/>
    <property type="project" value="InterPro"/>
</dbReference>
<dbReference type="EMBL" id="JACMSC010000016">
    <property type="protein sequence ID" value="KAG6481603.1"/>
    <property type="molecule type" value="Genomic_DNA"/>
</dbReference>
<comment type="similarity">
    <text evidence="1">Belongs to the ARG7 family.</text>
</comment>
<gene>
    <name evidence="2" type="ORF">ZIOFF_058207</name>
</gene>
<dbReference type="Proteomes" id="UP000734854">
    <property type="component" value="Unassembled WGS sequence"/>
</dbReference>
<evidence type="ECO:0000313" key="2">
    <source>
        <dbReference type="EMBL" id="KAG6481603.1"/>
    </source>
</evidence>
<name>A0A8J5F8I6_ZINOF</name>